<sequence>MALPPEQIRIKRRREEEPVETLYIQPETRQTKRRFTDFVFQRVILDQEEAGVGSASNPSLTNERSTRHSCSRTAGSGPSVPIVRTGSPSPQLQDETQIPASTPKAHGTRGMAVLVKEPRSRSSSAKLPFRPLPAHSAMRRFHIAAPATSQNVLRKAGGGVQKNKGLKHAVVVEQKGDVAKTISDLNDITMGNGEDINILGGKPAEPAPRKRRVVNEAERRWREQNNARQYQSRIQPDNGQSKKTGNSTKDDPSTWDLDSTELADELQSIAMEAASAMPVVITETKTLPPAPKVYLPTISPVLKYKPKLPKRQRGRRGRRFGIFDGADESGESSAADTLPPSPGTTGLENISALKEALEEHVMLDKEWKDNDSDYVYDVFIRRPVQEFADDPKFLHIQQGYWSIEGEKAPTNIGVVVISEKDMHYWNELAEDDDDESYWNTGDEDSNAEDNPANEYPDEDLDIEDEFDDVNAAYNKYRRYGSDDEQYDMNEIDEHRFKPTTHDSSAEEASDAEKRYPWGR</sequence>
<accession>A0ACB8UQI5</accession>
<dbReference type="EMBL" id="JALBCA010000099">
    <property type="protein sequence ID" value="KAI2383107.1"/>
    <property type="molecule type" value="Genomic_DNA"/>
</dbReference>
<organism evidence="1">
    <name type="scientific">Ophidiomyces ophidiicola</name>
    <dbReference type="NCBI Taxonomy" id="1387563"/>
    <lineage>
        <taxon>Eukaryota</taxon>
        <taxon>Fungi</taxon>
        <taxon>Dikarya</taxon>
        <taxon>Ascomycota</taxon>
        <taxon>Pezizomycotina</taxon>
        <taxon>Eurotiomycetes</taxon>
        <taxon>Eurotiomycetidae</taxon>
        <taxon>Onygenales</taxon>
        <taxon>Onygenaceae</taxon>
        <taxon>Ophidiomyces</taxon>
    </lineage>
</organism>
<protein>
    <submittedName>
        <fullName evidence="1">Uncharacterized protein</fullName>
    </submittedName>
</protein>
<gene>
    <name evidence="1" type="ORF">LOY88_005487</name>
</gene>
<reference evidence="1" key="1">
    <citation type="journal article" date="2022" name="bioRxiv">
        <title>Population genetic analysis of Ophidiomyces ophidiicola, the causative agent of snake fungal disease, indicates recent introductions to the USA.</title>
        <authorList>
            <person name="Ladner J.T."/>
            <person name="Palmer J.M."/>
            <person name="Ettinger C.L."/>
            <person name="Stajich J.E."/>
            <person name="Farrell T.M."/>
            <person name="Glorioso B.M."/>
            <person name="Lawson B."/>
            <person name="Price S.J."/>
            <person name="Stengle A.G."/>
            <person name="Grear D.A."/>
            <person name="Lorch J.M."/>
        </authorList>
    </citation>
    <scope>NUCLEOTIDE SEQUENCE</scope>
    <source>
        <strain evidence="1">NWHC 24266-5</strain>
    </source>
</reference>
<name>A0ACB8UQI5_9EURO</name>
<comment type="caution">
    <text evidence="1">The sequence shown here is derived from an EMBL/GenBank/DDBJ whole genome shotgun (WGS) entry which is preliminary data.</text>
</comment>
<proteinExistence type="predicted"/>
<evidence type="ECO:0000313" key="1">
    <source>
        <dbReference type="EMBL" id="KAI2383107.1"/>
    </source>
</evidence>